<feature type="compositionally biased region" description="Polar residues" evidence="3">
    <location>
        <begin position="109"/>
        <end position="118"/>
    </location>
</feature>
<dbReference type="PRINTS" id="PR00364">
    <property type="entry name" value="DISEASERSIST"/>
</dbReference>
<organism evidence="5 6">
    <name type="scientific">Actinidia chinensis var. chinensis</name>
    <name type="common">Chinese soft-hair kiwi</name>
    <dbReference type="NCBI Taxonomy" id="1590841"/>
    <lineage>
        <taxon>Eukaryota</taxon>
        <taxon>Viridiplantae</taxon>
        <taxon>Streptophyta</taxon>
        <taxon>Embryophyta</taxon>
        <taxon>Tracheophyta</taxon>
        <taxon>Spermatophyta</taxon>
        <taxon>Magnoliopsida</taxon>
        <taxon>eudicotyledons</taxon>
        <taxon>Gunneridae</taxon>
        <taxon>Pentapetalae</taxon>
        <taxon>asterids</taxon>
        <taxon>Ericales</taxon>
        <taxon>Actinidiaceae</taxon>
        <taxon>Actinidia</taxon>
    </lineage>
</organism>
<dbReference type="OrthoDB" id="1900634at2759"/>
<keyword evidence="1" id="KW-0433">Leucine-rich repeat</keyword>
<dbReference type="STRING" id="1590841.A0A2R6PXU7"/>
<dbReference type="GO" id="GO:0006952">
    <property type="term" value="P:defense response"/>
    <property type="evidence" value="ECO:0007669"/>
    <property type="project" value="UniProtKB-KW"/>
</dbReference>
<keyword evidence="6" id="KW-1185">Reference proteome</keyword>
<dbReference type="PANTHER" id="PTHR36766">
    <property type="entry name" value="PLANT BROAD-SPECTRUM MILDEW RESISTANCE PROTEIN RPW8"/>
    <property type="match status" value="1"/>
</dbReference>
<dbReference type="PANTHER" id="PTHR36766:SF41">
    <property type="entry name" value="AAA+ ATPASE DOMAIN-CONTAINING PROTEIN"/>
    <property type="match status" value="1"/>
</dbReference>
<dbReference type="InterPro" id="IPR027417">
    <property type="entry name" value="P-loop_NTPase"/>
</dbReference>
<proteinExistence type="predicted"/>
<feature type="region of interest" description="Disordered" evidence="3">
    <location>
        <begin position="105"/>
        <end position="129"/>
    </location>
</feature>
<dbReference type="FunCoup" id="A0A2R6PXU7">
    <property type="interactions" value="751"/>
</dbReference>
<dbReference type="EMBL" id="NKQK01000022">
    <property type="protein sequence ID" value="PSR98544.1"/>
    <property type="molecule type" value="Genomic_DNA"/>
</dbReference>
<evidence type="ECO:0000313" key="6">
    <source>
        <dbReference type="Proteomes" id="UP000241394"/>
    </source>
</evidence>
<dbReference type="Gene3D" id="1.10.8.430">
    <property type="entry name" value="Helical domain of apoptotic protease-activating factors"/>
    <property type="match status" value="1"/>
</dbReference>
<dbReference type="Proteomes" id="UP000241394">
    <property type="component" value="Chromosome LG22"/>
</dbReference>
<dbReference type="AlphaFoldDB" id="A0A2R6PXU7"/>
<dbReference type="GO" id="GO:0043531">
    <property type="term" value="F:ADP binding"/>
    <property type="evidence" value="ECO:0007669"/>
    <property type="project" value="InterPro"/>
</dbReference>
<feature type="region of interest" description="Disordered" evidence="3">
    <location>
        <begin position="388"/>
        <end position="411"/>
    </location>
</feature>
<evidence type="ECO:0000256" key="1">
    <source>
        <dbReference type="ARBA" id="ARBA00022614"/>
    </source>
</evidence>
<accession>A0A2R6PXU7</accession>
<dbReference type="Gramene" id="PSR98544">
    <property type="protein sequence ID" value="PSR98544"/>
    <property type="gene ID" value="CEY00_Acc25061"/>
</dbReference>
<reference evidence="5 6" key="1">
    <citation type="submission" date="2017-07" db="EMBL/GenBank/DDBJ databases">
        <title>An improved, manually edited Actinidia chinensis var. chinensis (kiwifruit) genome highlights the challenges associated with draft genomes and gene prediction in plants.</title>
        <authorList>
            <person name="Pilkington S."/>
            <person name="Crowhurst R."/>
            <person name="Hilario E."/>
            <person name="Nardozza S."/>
            <person name="Fraser L."/>
            <person name="Peng Y."/>
            <person name="Gunaseelan K."/>
            <person name="Simpson R."/>
            <person name="Tahir J."/>
            <person name="Deroles S."/>
            <person name="Templeton K."/>
            <person name="Luo Z."/>
            <person name="Davy M."/>
            <person name="Cheng C."/>
            <person name="Mcneilage M."/>
            <person name="Scaglione D."/>
            <person name="Liu Y."/>
            <person name="Zhang Q."/>
            <person name="Datson P."/>
            <person name="De Silva N."/>
            <person name="Gardiner S."/>
            <person name="Bassett H."/>
            <person name="Chagne D."/>
            <person name="Mccallum J."/>
            <person name="Dzierzon H."/>
            <person name="Deng C."/>
            <person name="Wang Y.-Y."/>
            <person name="Barron N."/>
            <person name="Manako K."/>
            <person name="Bowen J."/>
            <person name="Foster T."/>
            <person name="Erridge Z."/>
            <person name="Tiffin H."/>
            <person name="Waite C."/>
            <person name="Davies K."/>
            <person name="Grierson E."/>
            <person name="Laing W."/>
            <person name="Kirk R."/>
            <person name="Chen X."/>
            <person name="Wood M."/>
            <person name="Montefiori M."/>
            <person name="Brummell D."/>
            <person name="Schwinn K."/>
            <person name="Catanach A."/>
            <person name="Fullerton C."/>
            <person name="Li D."/>
            <person name="Meiyalaghan S."/>
            <person name="Nieuwenhuizen N."/>
            <person name="Read N."/>
            <person name="Prakash R."/>
            <person name="Hunter D."/>
            <person name="Zhang H."/>
            <person name="Mckenzie M."/>
            <person name="Knabel M."/>
            <person name="Harris A."/>
            <person name="Allan A."/>
            <person name="Chen A."/>
            <person name="Janssen B."/>
            <person name="Plunkett B."/>
            <person name="Dwamena C."/>
            <person name="Voogd C."/>
            <person name="Leif D."/>
            <person name="Lafferty D."/>
            <person name="Souleyre E."/>
            <person name="Varkonyi-Gasic E."/>
            <person name="Gambi F."/>
            <person name="Hanley J."/>
            <person name="Yao J.-L."/>
            <person name="Cheung J."/>
            <person name="David K."/>
            <person name="Warren B."/>
            <person name="Marsh K."/>
            <person name="Snowden K."/>
            <person name="Lin-Wang K."/>
            <person name="Brian L."/>
            <person name="Martinez-Sanchez M."/>
            <person name="Wang M."/>
            <person name="Ileperuma N."/>
            <person name="Macnee N."/>
            <person name="Campin R."/>
            <person name="Mcatee P."/>
            <person name="Drummond R."/>
            <person name="Espley R."/>
            <person name="Ireland H."/>
            <person name="Wu R."/>
            <person name="Atkinson R."/>
            <person name="Karunairetnam S."/>
            <person name="Bulley S."/>
            <person name="Chunkath S."/>
            <person name="Hanley Z."/>
            <person name="Storey R."/>
            <person name="Thrimawithana A."/>
            <person name="Thomson S."/>
            <person name="David C."/>
            <person name="Testolin R."/>
        </authorList>
    </citation>
    <scope>NUCLEOTIDE SEQUENCE [LARGE SCALE GENOMIC DNA]</scope>
    <source>
        <strain evidence="6">cv. Red5</strain>
        <tissue evidence="5">Young leaf</tissue>
    </source>
</reference>
<dbReference type="OMA" id="CDKLISC"/>
<gene>
    <name evidence="5" type="ORF">CEY00_Acc25061</name>
</gene>
<reference evidence="6" key="2">
    <citation type="journal article" date="2018" name="BMC Genomics">
        <title>A manually annotated Actinidia chinensis var. chinensis (kiwifruit) genome highlights the challenges associated with draft genomes and gene prediction in plants.</title>
        <authorList>
            <person name="Pilkington S.M."/>
            <person name="Crowhurst R."/>
            <person name="Hilario E."/>
            <person name="Nardozza S."/>
            <person name="Fraser L."/>
            <person name="Peng Y."/>
            <person name="Gunaseelan K."/>
            <person name="Simpson R."/>
            <person name="Tahir J."/>
            <person name="Deroles S.C."/>
            <person name="Templeton K."/>
            <person name="Luo Z."/>
            <person name="Davy M."/>
            <person name="Cheng C."/>
            <person name="McNeilage M."/>
            <person name="Scaglione D."/>
            <person name="Liu Y."/>
            <person name="Zhang Q."/>
            <person name="Datson P."/>
            <person name="De Silva N."/>
            <person name="Gardiner S.E."/>
            <person name="Bassett H."/>
            <person name="Chagne D."/>
            <person name="McCallum J."/>
            <person name="Dzierzon H."/>
            <person name="Deng C."/>
            <person name="Wang Y.Y."/>
            <person name="Barron L."/>
            <person name="Manako K."/>
            <person name="Bowen J."/>
            <person name="Foster T.M."/>
            <person name="Erridge Z.A."/>
            <person name="Tiffin H."/>
            <person name="Waite C.N."/>
            <person name="Davies K.M."/>
            <person name="Grierson E.P."/>
            <person name="Laing W.A."/>
            <person name="Kirk R."/>
            <person name="Chen X."/>
            <person name="Wood M."/>
            <person name="Montefiori M."/>
            <person name="Brummell D.A."/>
            <person name="Schwinn K.E."/>
            <person name="Catanach A."/>
            <person name="Fullerton C."/>
            <person name="Li D."/>
            <person name="Meiyalaghan S."/>
            <person name="Nieuwenhuizen N."/>
            <person name="Read N."/>
            <person name="Prakash R."/>
            <person name="Hunter D."/>
            <person name="Zhang H."/>
            <person name="McKenzie M."/>
            <person name="Knabel M."/>
            <person name="Harris A."/>
            <person name="Allan A.C."/>
            <person name="Gleave A."/>
            <person name="Chen A."/>
            <person name="Janssen B.J."/>
            <person name="Plunkett B."/>
            <person name="Ampomah-Dwamena C."/>
            <person name="Voogd C."/>
            <person name="Leif D."/>
            <person name="Lafferty D."/>
            <person name="Souleyre E.J.F."/>
            <person name="Varkonyi-Gasic E."/>
            <person name="Gambi F."/>
            <person name="Hanley J."/>
            <person name="Yao J.L."/>
            <person name="Cheung J."/>
            <person name="David K.M."/>
            <person name="Warren B."/>
            <person name="Marsh K."/>
            <person name="Snowden K.C."/>
            <person name="Lin-Wang K."/>
            <person name="Brian L."/>
            <person name="Martinez-Sanchez M."/>
            <person name="Wang M."/>
            <person name="Ileperuma N."/>
            <person name="Macnee N."/>
            <person name="Campin R."/>
            <person name="McAtee P."/>
            <person name="Drummond R.S.M."/>
            <person name="Espley R.V."/>
            <person name="Ireland H.S."/>
            <person name="Wu R."/>
            <person name="Atkinson R.G."/>
            <person name="Karunairetnam S."/>
            <person name="Bulley S."/>
            <person name="Chunkath S."/>
            <person name="Hanley Z."/>
            <person name="Storey R."/>
            <person name="Thrimawithana A.H."/>
            <person name="Thomson S."/>
            <person name="David C."/>
            <person name="Testolin R."/>
            <person name="Huang H."/>
            <person name="Hellens R.P."/>
            <person name="Schaffer R.J."/>
        </authorList>
    </citation>
    <scope>NUCLEOTIDE SEQUENCE [LARGE SCALE GENOMIC DNA]</scope>
    <source>
        <strain evidence="6">cv. Red5</strain>
    </source>
</reference>
<evidence type="ECO:0000256" key="3">
    <source>
        <dbReference type="SAM" id="MobiDB-lite"/>
    </source>
</evidence>
<dbReference type="SUPFAM" id="SSF52540">
    <property type="entry name" value="P-loop containing nucleoside triphosphate hydrolases"/>
    <property type="match status" value="1"/>
</dbReference>
<dbReference type="InterPro" id="IPR042197">
    <property type="entry name" value="Apaf_helical"/>
</dbReference>
<evidence type="ECO:0000313" key="5">
    <source>
        <dbReference type="EMBL" id="PSR98544.1"/>
    </source>
</evidence>
<comment type="caution">
    <text evidence="5">The sequence shown here is derived from an EMBL/GenBank/DDBJ whole genome shotgun (WGS) entry which is preliminary data.</text>
</comment>
<feature type="domain" description="NB-ARC" evidence="4">
    <location>
        <begin position="157"/>
        <end position="349"/>
    </location>
</feature>
<keyword evidence="2" id="KW-0611">Plant defense</keyword>
<evidence type="ECO:0000256" key="2">
    <source>
        <dbReference type="ARBA" id="ARBA00022821"/>
    </source>
</evidence>
<dbReference type="Gene3D" id="3.40.50.300">
    <property type="entry name" value="P-loop containing nucleotide triphosphate hydrolases"/>
    <property type="match status" value="1"/>
</dbReference>
<dbReference type="InterPro" id="IPR002182">
    <property type="entry name" value="NB-ARC"/>
</dbReference>
<dbReference type="InParanoid" id="A0A2R6PXU7"/>
<evidence type="ECO:0000259" key="4">
    <source>
        <dbReference type="Pfam" id="PF00931"/>
    </source>
</evidence>
<sequence>MSYEIENHLVSKLKEAIEEVEEGKEHLPAKLAHLSSKFQHLKKSLEPSPSETSNLPKLSRDKLYKLTNLFIEWQTQSKKNTPYSLDSLYLVYKFATNLDEILQGGDGSAASNGETTQPSHHRASSSGDELEGYRWSNRLVDETKVHGLDDKVMSLQRLLVWRKNDSPFTMIGIVGMRGIGKTTLCQLVFNRQEVRKHFLPRIWVCVSKQPEDDPDSRKEIVKRMLKCLGVEEEIIQSAEDRHGLEGLLFALHQQLKGKRYLIVLDDVWSTDKQYKEYFCSFCSLAQDDEKCSKKLAYGLPKGSGGAVILTSRNEELAKNMVGEENMHRVLPLSDPESCWKIFKDSFGKNDNQWDSLKEKIVKRCDGLPLAAKMMGQICHEQLSKKSAVHESQQELQQQTKTVFGDGKSEGK</sequence>
<dbReference type="Pfam" id="PF00931">
    <property type="entry name" value="NB-ARC"/>
    <property type="match status" value="1"/>
</dbReference>
<protein>
    <submittedName>
        <fullName evidence="5">Disease resistance protein</fullName>
    </submittedName>
</protein>
<name>A0A2R6PXU7_ACTCC</name>